<dbReference type="AlphaFoldDB" id="A0A6A5WFX9"/>
<reference evidence="2" key="1">
    <citation type="journal article" date="2020" name="Stud. Mycol.">
        <title>101 Dothideomycetes genomes: a test case for predicting lifestyles and emergence of pathogens.</title>
        <authorList>
            <person name="Haridas S."/>
            <person name="Albert R."/>
            <person name="Binder M."/>
            <person name="Bloem J."/>
            <person name="Labutti K."/>
            <person name="Salamov A."/>
            <person name="Andreopoulos B."/>
            <person name="Baker S."/>
            <person name="Barry K."/>
            <person name="Bills G."/>
            <person name="Bluhm B."/>
            <person name="Cannon C."/>
            <person name="Castanera R."/>
            <person name="Culley D."/>
            <person name="Daum C."/>
            <person name="Ezra D."/>
            <person name="Gonzalez J."/>
            <person name="Henrissat B."/>
            <person name="Kuo A."/>
            <person name="Liang C."/>
            <person name="Lipzen A."/>
            <person name="Lutzoni F."/>
            <person name="Magnuson J."/>
            <person name="Mondo S."/>
            <person name="Nolan M."/>
            <person name="Ohm R."/>
            <person name="Pangilinan J."/>
            <person name="Park H.-J."/>
            <person name="Ramirez L."/>
            <person name="Alfaro M."/>
            <person name="Sun H."/>
            <person name="Tritt A."/>
            <person name="Yoshinaga Y."/>
            <person name="Zwiers L.-H."/>
            <person name="Turgeon B."/>
            <person name="Goodwin S."/>
            <person name="Spatafora J."/>
            <person name="Crous P."/>
            <person name="Grigoriev I."/>
        </authorList>
    </citation>
    <scope>NUCLEOTIDE SEQUENCE</scope>
    <source>
        <strain evidence="2">CBS 123094</strain>
    </source>
</reference>
<feature type="region of interest" description="Disordered" evidence="1">
    <location>
        <begin position="1"/>
        <end position="21"/>
    </location>
</feature>
<accession>A0A6A5WFX9</accession>
<gene>
    <name evidence="2" type="ORF">P154DRAFT_575896</name>
</gene>
<sequence length="283" mass="30554">MTRRAAQRRRVQCGQSGHDQAQSLARAGLPGLGAREGPGKTTSYFGTAVQDASLHPDSTEANTARRLLQRLNIRLVEATAQSLLATTENTVACGAHPVPPPPCDNMGSDRPECATQPCSAMRHAPVSATPICSFTFCSESCSHRMLQSSSGGDLGHSHVDGGEAAKLEASSTLRNTLLMQIELLASSQVIVSKLQHSGHKPSETLRYTLSERRDHGSETNPPCTAANHRWLKHTVVWNFVAYASQDMNVDVSPGVLFSNRKYQPCKSRWAASNAIMHPLCVDS</sequence>
<evidence type="ECO:0000313" key="2">
    <source>
        <dbReference type="EMBL" id="KAF2000532.1"/>
    </source>
</evidence>
<protein>
    <submittedName>
        <fullName evidence="2">Uncharacterized protein</fullName>
    </submittedName>
</protein>
<name>A0A6A5WFX9_9PLEO</name>
<evidence type="ECO:0000256" key="1">
    <source>
        <dbReference type="SAM" id="MobiDB-lite"/>
    </source>
</evidence>
<feature type="compositionally biased region" description="Basic residues" evidence="1">
    <location>
        <begin position="1"/>
        <end position="11"/>
    </location>
</feature>
<dbReference type="EMBL" id="ML977588">
    <property type="protein sequence ID" value="KAF2000532.1"/>
    <property type="molecule type" value="Genomic_DNA"/>
</dbReference>
<evidence type="ECO:0000313" key="3">
    <source>
        <dbReference type="Proteomes" id="UP000799779"/>
    </source>
</evidence>
<dbReference type="Proteomes" id="UP000799779">
    <property type="component" value="Unassembled WGS sequence"/>
</dbReference>
<keyword evidence="3" id="KW-1185">Reference proteome</keyword>
<proteinExistence type="predicted"/>
<organism evidence="2 3">
    <name type="scientific">Amniculicola lignicola CBS 123094</name>
    <dbReference type="NCBI Taxonomy" id="1392246"/>
    <lineage>
        <taxon>Eukaryota</taxon>
        <taxon>Fungi</taxon>
        <taxon>Dikarya</taxon>
        <taxon>Ascomycota</taxon>
        <taxon>Pezizomycotina</taxon>
        <taxon>Dothideomycetes</taxon>
        <taxon>Pleosporomycetidae</taxon>
        <taxon>Pleosporales</taxon>
        <taxon>Amniculicolaceae</taxon>
        <taxon>Amniculicola</taxon>
    </lineage>
</organism>